<keyword evidence="6 11" id="KW-0255">Endonuclease</keyword>
<dbReference type="Gene3D" id="1.25.40.20">
    <property type="entry name" value="Ankyrin repeat-containing domain"/>
    <property type="match status" value="1"/>
</dbReference>
<dbReference type="PROSITE" id="PS52044">
    <property type="entry name" value="VLRF1"/>
    <property type="match status" value="1"/>
</dbReference>
<evidence type="ECO:0000256" key="11">
    <source>
        <dbReference type="PROSITE-ProRule" id="PRU01389"/>
    </source>
</evidence>
<evidence type="ECO:0000313" key="14">
    <source>
        <dbReference type="EMBL" id="PVU86280.1"/>
    </source>
</evidence>
<feature type="compositionally biased region" description="Basic and acidic residues" evidence="12">
    <location>
        <begin position="640"/>
        <end position="656"/>
    </location>
</feature>
<evidence type="ECO:0000259" key="13">
    <source>
        <dbReference type="PROSITE" id="PS52044"/>
    </source>
</evidence>
<evidence type="ECO:0000256" key="8">
    <source>
        <dbReference type="ARBA" id="ARBA00023043"/>
    </source>
</evidence>
<gene>
    <name evidence="14" type="ORF">BB561_006759</name>
</gene>
<reference evidence="14 15" key="1">
    <citation type="journal article" date="2018" name="MBio">
        <title>Comparative Genomics Reveals the Core Gene Toolbox for the Fungus-Insect Symbiosis.</title>
        <authorList>
            <person name="Wang Y."/>
            <person name="Stata M."/>
            <person name="Wang W."/>
            <person name="Stajich J.E."/>
            <person name="White M.M."/>
            <person name="Moncalvo J.M."/>
        </authorList>
    </citation>
    <scope>NUCLEOTIDE SEQUENCE [LARGE SCALE GENOMIC DNA]</scope>
    <source>
        <strain evidence="14 15">SWE-8-4</strain>
    </source>
</reference>
<evidence type="ECO:0000256" key="9">
    <source>
        <dbReference type="ARBA" id="ARBA00023054"/>
    </source>
</evidence>
<feature type="region of interest" description="Disordered" evidence="12">
    <location>
        <begin position="616"/>
        <end position="661"/>
    </location>
</feature>
<feature type="repeat" description="ANK" evidence="10">
    <location>
        <begin position="513"/>
        <end position="545"/>
    </location>
</feature>
<keyword evidence="3 11" id="KW-0963">Cytoplasm</keyword>
<keyword evidence="4 11" id="KW-0540">Nuclease</keyword>
<evidence type="ECO:0000256" key="3">
    <source>
        <dbReference type="ARBA" id="ARBA00022490"/>
    </source>
</evidence>
<feature type="region of interest" description="Disordered" evidence="12">
    <location>
        <begin position="728"/>
        <end position="767"/>
    </location>
</feature>
<dbReference type="EMBL" id="MBFR01000698">
    <property type="protein sequence ID" value="PVU86280.1"/>
    <property type="molecule type" value="Genomic_DNA"/>
</dbReference>
<feature type="compositionally biased region" description="Polar residues" evidence="12">
    <location>
        <begin position="730"/>
        <end position="761"/>
    </location>
</feature>
<evidence type="ECO:0000256" key="12">
    <source>
        <dbReference type="SAM" id="MobiDB-lite"/>
    </source>
</evidence>
<dbReference type="GO" id="GO:0036503">
    <property type="term" value="P:ERAD pathway"/>
    <property type="evidence" value="ECO:0007669"/>
    <property type="project" value="TreeGrafter"/>
</dbReference>
<comment type="subcellular location">
    <subcellularLocation>
        <location evidence="1">Cytoplasm</location>
    </subcellularLocation>
</comment>
<dbReference type="PROSITE" id="PS50088">
    <property type="entry name" value="ANK_REPEAT"/>
    <property type="match status" value="1"/>
</dbReference>
<dbReference type="InterPro" id="IPR036770">
    <property type="entry name" value="Ankyrin_rpt-contain_sf"/>
</dbReference>
<dbReference type="GO" id="GO:0004519">
    <property type="term" value="F:endonuclease activity"/>
    <property type="evidence" value="ECO:0007669"/>
    <property type="project" value="UniProtKB-KW"/>
</dbReference>
<evidence type="ECO:0000256" key="6">
    <source>
        <dbReference type="ARBA" id="ARBA00022759"/>
    </source>
</evidence>
<keyword evidence="7 11" id="KW-0378">Hydrolase</keyword>
<dbReference type="OrthoDB" id="429841at2759"/>
<dbReference type="InterPro" id="IPR041175">
    <property type="entry name" value="VLRF1/Vms1"/>
</dbReference>
<evidence type="ECO:0000256" key="7">
    <source>
        <dbReference type="ARBA" id="ARBA00022801"/>
    </source>
</evidence>
<dbReference type="GO" id="GO:0005737">
    <property type="term" value="C:cytoplasm"/>
    <property type="evidence" value="ECO:0007669"/>
    <property type="project" value="UniProtKB-SubCell"/>
</dbReference>
<keyword evidence="15" id="KW-1185">Reference proteome</keyword>
<accession>A0A2T9Y1T1</accession>
<name>A0A2T9Y1T1_9FUNG</name>
<dbReference type="AlphaFoldDB" id="A0A2T9Y1T1"/>
<comment type="caution">
    <text evidence="14">The sequence shown here is derived from an EMBL/GenBank/DDBJ whole genome shotgun (WGS) entry which is preliminary data.</text>
</comment>
<dbReference type="PANTHER" id="PTHR16036">
    <property type="entry name" value="ANKYRIN REPEAT AND ZINC FINGER DOMAIN-CONTAINING PROTEIN 1"/>
    <property type="match status" value="1"/>
</dbReference>
<keyword evidence="5" id="KW-0677">Repeat</keyword>
<feature type="active site" evidence="11">
    <location>
        <position position="286"/>
    </location>
</feature>
<feature type="domain" description="VLRF1" evidence="13">
    <location>
        <begin position="241"/>
        <end position="385"/>
    </location>
</feature>
<dbReference type="Proteomes" id="UP000245383">
    <property type="component" value="Unassembled WGS sequence"/>
</dbReference>
<proteinExistence type="inferred from homology"/>
<keyword evidence="8 10" id="KW-0040">ANK repeat</keyword>
<dbReference type="Pfam" id="PF18826">
    <property type="entry name" value="bVLRF1"/>
    <property type="match status" value="1"/>
</dbReference>
<comment type="similarity">
    <text evidence="2 11">Belongs to the ANKZF1/VMS1 family.</text>
</comment>
<evidence type="ECO:0000256" key="10">
    <source>
        <dbReference type="PROSITE-ProRule" id="PRU00023"/>
    </source>
</evidence>
<comment type="domain">
    <text evidence="11">The VLRF1 domain mediates binding to the 60S ribosomal subunit.</text>
</comment>
<dbReference type="InterPro" id="IPR002110">
    <property type="entry name" value="Ankyrin_rpt"/>
</dbReference>
<evidence type="ECO:0000256" key="2">
    <source>
        <dbReference type="ARBA" id="ARBA00009262"/>
    </source>
</evidence>
<evidence type="ECO:0000256" key="5">
    <source>
        <dbReference type="ARBA" id="ARBA00022737"/>
    </source>
</evidence>
<organism evidence="14 15">
    <name type="scientific">Smittium simulii</name>
    <dbReference type="NCBI Taxonomy" id="133385"/>
    <lineage>
        <taxon>Eukaryota</taxon>
        <taxon>Fungi</taxon>
        <taxon>Fungi incertae sedis</taxon>
        <taxon>Zoopagomycota</taxon>
        <taxon>Kickxellomycotina</taxon>
        <taxon>Harpellomycetes</taxon>
        <taxon>Harpellales</taxon>
        <taxon>Legeriomycetaceae</taxon>
        <taxon>Smittium</taxon>
    </lineage>
</organism>
<dbReference type="InterPro" id="IPR047139">
    <property type="entry name" value="ANKZ1/VMS1"/>
</dbReference>
<dbReference type="STRING" id="133385.A0A2T9Y1T1"/>
<feature type="compositionally biased region" description="Low complexity" evidence="12">
    <location>
        <begin position="624"/>
        <end position="639"/>
    </location>
</feature>
<dbReference type="GO" id="GO:0016787">
    <property type="term" value="F:hydrolase activity"/>
    <property type="evidence" value="ECO:0007669"/>
    <property type="project" value="UniProtKB-KW"/>
</dbReference>
<evidence type="ECO:0000256" key="4">
    <source>
        <dbReference type="ARBA" id="ARBA00022722"/>
    </source>
</evidence>
<sequence length="789" mass="88934">MKKLEIAAFKIFDFPKPIIESIIELSSQLETKPSNNTCDNQLIYSTLSNNLEQRFDSNTIISNKASCLLCSIPEFTSVVEQRLHFKSQEHGEMLLKKISTPKSLESTEQLTNFSSANISIDTSSNSTCKNVSNIDPHNNLFLQDSIQNENLTAKIWFGSKNLSSLSSNHKDFSTPIEKQNLMTQYGIYKATVYDKKLKNKSDVLPMLRQLCLLQNNTDFSPKIGSLFSKTSFSCDLDLYSSKRYWAILQLSGGHFAGGVFDNYTQKLVAHKTFHRYTTRKKQGKSQLSHDNAKGQLAKSAGAQLRRYNEQKLLDDINDTINSWSHYLVNCSRIFQNTSKASRKVFLGKDNSPVPYSSDVVRICPIQVKRPSLKEVTRVYQTLTSVYIRNFNFKLFSNTEIQDSKDVNLFSNTNISLAPNPASSIIEDQIIESQNDEYDTDDTDGTDGTLEPEPRPELVEFLYDAAVIIQDTSKSNKDVLNFLESNKEMLLDAFLDPATELRYLEKCPLVEGSKTPTLLHLAAFHGRNEAILFLLDHGDDPSITNGYPIVYSGGKTAYELSLNKSIRDIFRKYRFDNEKVYKDARGVIIPPDKYSEWNATRIPSGWKDKFVKNFDKSKPLPTRASSKNNSSFESNSNTQSKNKETISKNNKNKDVENNSKPNLVDELTKKLIETSLNNSNIGKTNGEGILDQVKNKNLQWGSQNSNSQEIKSIIKSYGGTTLLSSLASTSKPYSAKNQYDKLNSMSNKKTGNRGSVNTSSDNNKPDIENQRELRAKAAEARLARLSKNTN</sequence>
<evidence type="ECO:0000256" key="1">
    <source>
        <dbReference type="ARBA" id="ARBA00004496"/>
    </source>
</evidence>
<protein>
    <recommendedName>
        <fullName evidence="13">VLRF1 domain-containing protein</fullName>
    </recommendedName>
</protein>
<dbReference type="PANTHER" id="PTHR16036:SF2">
    <property type="entry name" value="TRNA ENDONUCLEASE ANKZF1"/>
    <property type="match status" value="1"/>
</dbReference>
<evidence type="ECO:0000313" key="15">
    <source>
        <dbReference type="Proteomes" id="UP000245383"/>
    </source>
</evidence>
<keyword evidence="9" id="KW-0175">Coiled coil</keyword>